<dbReference type="GO" id="GO:0003920">
    <property type="term" value="F:GMP reductase activity"/>
    <property type="evidence" value="ECO:0007669"/>
    <property type="project" value="UniProtKB-EC"/>
</dbReference>
<dbReference type="PANTHER" id="PTHR43170:SF5">
    <property type="entry name" value="GMP REDUCTASE"/>
    <property type="match status" value="1"/>
</dbReference>
<dbReference type="InterPro" id="IPR013785">
    <property type="entry name" value="Aldolase_TIM"/>
</dbReference>
<feature type="domain" description="IMP dehydrogenase/GMP reductase" evidence="5">
    <location>
        <begin position="11"/>
        <end position="334"/>
    </location>
</feature>
<evidence type="ECO:0000256" key="3">
    <source>
        <dbReference type="ARBA" id="ARBA00022857"/>
    </source>
</evidence>
<dbReference type="EC" id="1.7.1.7" evidence="1"/>
<dbReference type="InterPro" id="IPR001093">
    <property type="entry name" value="IMP_DH_GMPRt"/>
</dbReference>
<dbReference type="AlphaFoldDB" id="A0A6C0HCZ1"/>
<dbReference type="GO" id="GO:0005829">
    <property type="term" value="C:cytosol"/>
    <property type="evidence" value="ECO:0007669"/>
    <property type="project" value="TreeGrafter"/>
</dbReference>
<dbReference type="SMART" id="SM01240">
    <property type="entry name" value="IMPDH"/>
    <property type="match status" value="1"/>
</dbReference>
<keyword evidence="3" id="KW-0521">NADP</keyword>
<name>A0A6C0HCZ1_9ZZZZ</name>
<reference evidence="6" key="1">
    <citation type="journal article" date="2020" name="Nature">
        <title>Giant virus diversity and host interactions through global metagenomics.</title>
        <authorList>
            <person name="Schulz F."/>
            <person name="Roux S."/>
            <person name="Paez-Espino D."/>
            <person name="Jungbluth S."/>
            <person name="Walsh D.A."/>
            <person name="Denef V.J."/>
            <person name="McMahon K.D."/>
            <person name="Konstantinidis K.T."/>
            <person name="Eloe-Fadrosh E.A."/>
            <person name="Kyrpides N.C."/>
            <person name="Woyke T."/>
        </authorList>
    </citation>
    <scope>NUCLEOTIDE SEQUENCE</scope>
    <source>
        <strain evidence="6">GVMAG-M-3300023179-92</strain>
    </source>
</reference>
<dbReference type="CDD" id="cd00381">
    <property type="entry name" value="IMPDH"/>
    <property type="match status" value="1"/>
</dbReference>
<evidence type="ECO:0000256" key="1">
    <source>
        <dbReference type="ARBA" id="ARBA00012678"/>
    </source>
</evidence>
<dbReference type="NCBIfam" id="NF003966">
    <property type="entry name" value="PRK05458.1"/>
    <property type="match status" value="1"/>
</dbReference>
<protein>
    <recommendedName>
        <fullName evidence="2">GMP reductase</fullName>
        <ecNumber evidence="1">1.7.1.7</ecNumber>
    </recommendedName>
</protein>
<evidence type="ECO:0000259" key="5">
    <source>
        <dbReference type="Pfam" id="PF00478"/>
    </source>
</evidence>
<keyword evidence="4" id="KW-0560">Oxidoreductase</keyword>
<organism evidence="6">
    <name type="scientific">viral metagenome</name>
    <dbReference type="NCBI Taxonomy" id="1070528"/>
    <lineage>
        <taxon>unclassified sequences</taxon>
        <taxon>metagenomes</taxon>
        <taxon>organismal metagenomes</taxon>
    </lineage>
</organism>
<sequence>MFEEQVVPHFDYKDINLVPKYSEVTSRSDCDTSITFGNRNFKLPIIPANMRACINEVLAEKLAREEYFYILHRFDVDVISFIKTMNKKKLFTSISIGVNQDSYELLYKIIKEKLDVDYITVDIAHGHCIKMKLMLEFLKRQFPSSFIIAGNVSTIDATRDLINWGANCIKAGIGNGSACTTYPSTGFGSRGCQASTVHDCATVAWEEFKVPIIADGGITEPADITKSLVLGAKMVMIGGMLSGFFDSPGDIYMDVDNTSIPITKWKASTLYPENLYKQFFGSASALNKGHNKHVEGKVMKVPYKNQSILDYYKYLQECLQSSISYGGGKDLSCFPTVNYIIKK</sequence>
<dbReference type="Gene3D" id="3.20.20.70">
    <property type="entry name" value="Aldolase class I"/>
    <property type="match status" value="1"/>
</dbReference>
<accession>A0A6C0HCZ1</accession>
<dbReference type="SUPFAM" id="SSF51412">
    <property type="entry name" value="Inosine monophosphate dehydrogenase (IMPDH)"/>
    <property type="match status" value="1"/>
</dbReference>
<dbReference type="Pfam" id="PF00478">
    <property type="entry name" value="IMPDH"/>
    <property type="match status" value="1"/>
</dbReference>
<dbReference type="PANTHER" id="PTHR43170">
    <property type="entry name" value="GMP REDUCTASE"/>
    <property type="match status" value="1"/>
</dbReference>
<proteinExistence type="predicted"/>
<evidence type="ECO:0000256" key="2">
    <source>
        <dbReference type="ARBA" id="ARBA00015800"/>
    </source>
</evidence>
<evidence type="ECO:0000256" key="4">
    <source>
        <dbReference type="ARBA" id="ARBA00023002"/>
    </source>
</evidence>
<dbReference type="EMBL" id="MN739934">
    <property type="protein sequence ID" value="QHT78491.1"/>
    <property type="molecule type" value="Genomic_DNA"/>
</dbReference>
<evidence type="ECO:0000313" key="6">
    <source>
        <dbReference type="EMBL" id="QHT78491.1"/>
    </source>
</evidence>
<dbReference type="InterPro" id="IPR050139">
    <property type="entry name" value="GMP_reductase"/>
</dbReference>